<evidence type="ECO:0000256" key="5">
    <source>
        <dbReference type="ARBA" id="ARBA00023014"/>
    </source>
</evidence>
<keyword evidence="4" id="KW-0408">Iron</keyword>
<evidence type="ECO:0000313" key="9">
    <source>
        <dbReference type="Proteomes" id="UP001465153"/>
    </source>
</evidence>
<evidence type="ECO:0000256" key="2">
    <source>
        <dbReference type="ARBA" id="ARBA00022723"/>
    </source>
</evidence>
<dbReference type="CDD" id="cd03529">
    <property type="entry name" value="Rieske_NirD"/>
    <property type="match status" value="1"/>
</dbReference>
<comment type="caution">
    <text evidence="8">The sequence shown here is derived from an EMBL/GenBank/DDBJ whole genome shotgun (WGS) entry which is preliminary data.</text>
</comment>
<keyword evidence="5" id="KW-0411">Iron-sulfur</keyword>
<feature type="domain" description="Rieske" evidence="7">
    <location>
        <begin position="6"/>
        <end position="107"/>
    </location>
</feature>
<dbReference type="InterPro" id="IPR036922">
    <property type="entry name" value="Rieske_2Fe-2S_sf"/>
</dbReference>
<keyword evidence="2" id="KW-0479">Metal-binding</keyword>
<dbReference type="PANTHER" id="PTHR40562">
    <property type="match status" value="1"/>
</dbReference>
<evidence type="ECO:0000313" key="8">
    <source>
        <dbReference type="EMBL" id="GAA6167630.1"/>
    </source>
</evidence>
<evidence type="ECO:0000256" key="4">
    <source>
        <dbReference type="ARBA" id="ARBA00023004"/>
    </source>
</evidence>
<proteinExistence type="predicted"/>
<dbReference type="InterPro" id="IPR017881">
    <property type="entry name" value="NirD"/>
</dbReference>
<dbReference type="PROSITE" id="PS51300">
    <property type="entry name" value="NIRD"/>
    <property type="match status" value="1"/>
</dbReference>
<dbReference type="NCBIfam" id="TIGR02378">
    <property type="entry name" value="nirD_assim_sml"/>
    <property type="match status" value="1"/>
</dbReference>
<evidence type="ECO:0000256" key="3">
    <source>
        <dbReference type="ARBA" id="ARBA00023002"/>
    </source>
</evidence>
<keyword evidence="6" id="KW-0534">Nitrate assimilation</keyword>
<dbReference type="InterPro" id="IPR017941">
    <property type="entry name" value="Rieske_2Fe-2S"/>
</dbReference>
<dbReference type="PROSITE" id="PS51296">
    <property type="entry name" value="RIESKE"/>
    <property type="match status" value="1"/>
</dbReference>
<keyword evidence="3" id="KW-0560">Oxidoreductase</keyword>
<dbReference type="Pfam" id="PF13806">
    <property type="entry name" value="Rieske_2"/>
    <property type="match status" value="1"/>
</dbReference>
<protein>
    <submittedName>
        <fullName evidence="8">Nitrite reductase small subunit NirD</fullName>
    </submittedName>
</protein>
<dbReference type="InterPro" id="IPR012748">
    <property type="entry name" value="Rieske-like_NirD"/>
</dbReference>
<accession>A0ABQ0A7K4</accession>
<sequence>MSEKWVAVCQDQDLIPGTGLCALVEGEQVAVFKIRKDSQLFAVSNYDPIGDANVLARGMTGSIGESIVVASPLYKQHFDLQTGQCVEDSEVSIKTFSVRKNGESIEIKAS</sequence>
<organism evidence="8 9">
    <name type="scientific">Sessilibacter corallicola</name>
    <dbReference type="NCBI Taxonomy" id="2904075"/>
    <lineage>
        <taxon>Bacteria</taxon>
        <taxon>Pseudomonadati</taxon>
        <taxon>Pseudomonadota</taxon>
        <taxon>Gammaproteobacteria</taxon>
        <taxon>Cellvibrionales</taxon>
        <taxon>Cellvibrionaceae</taxon>
        <taxon>Sessilibacter</taxon>
    </lineage>
</organism>
<evidence type="ECO:0000256" key="6">
    <source>
        <dbReference type="ARBA" id="ARBA00023063"/>
    </source>
</evidence>
<dbReference type="Proteomes" id="UP001465153">
    <property type="component" value="Unassembled WGS sequence"/>
</dbReference>
<reference evidence="8 9" key="1">
    <citation type="submission" date="2024-04" db="EMBL/GenBank/DDBJ databases">
        <title>Draft genome sequence of Sessilibacter corallicola NBRC 116591.</title>
        <authorList>
            <person name="Miyakawa T."/>
            <person name="Kusuya Y."/>
            <person name="Miura T."/>
        </authorList>
    </citation>
    <scope>NUCLEOTIDE SEQUENCE [LARGE SCALE GENOMIC DNA]</scope>
    <source>
        <strain evidence="8 9">KU-00831-HH</strain>
    </source>
</reference>
<dbReference type="SUPFAM" id="SSF50022">
    <property type="entry name" value="ISP domain"/>
    <property type="match status" value="1"/>
</dbReference>
<keyword evidence="1" id="KW-0001">2Fe-2S</keyword>
<evidence type="ECO:0000259" key="7">
    <source>
        <dbReference type="PROSITE" id="PS51296"/>
    </source>
</evidence>
<dbReference type="EMBL" id="BAABWN010000004">
    <property type="protein sequence ID" value="GAA6167630.1"/>
    <property type="molecule type" value="Genomic_DNA"/>
</dbReference>
<name>A0ABQ0A7K4_9GAMM</name>
<dbReference type="PANTHER" id="PTHR40562:SF1">
    <property type="entry name" value="NITRITE REDUCTASE (NADH) SMALL SUBUNIT"/>
    <property type="match status" value="1"/>
</dbReference>
<dbReference type="RefSeq" id="WP_233088867.1">
    <property type="nucleotide sequence ID" value="NZ_BAABWN010000004.1"/>
</dbReference>
<keyword evidence="9" id="KW-1185">Reference proteome</keyword>
<gene>
    <name evidence="8" type="primary">nirD</name>
    <name evidence="8" type="ORF">NBRC116591_14400</name>
</gene>
<evidence type="ECO:0000256" key="1">
    <source>
        <dbReference type="ARBA" id="ARBA00022714"/>
    </source>
</evidence>
<dbReference type="Gene3D" id="2.102.10.10">
    <property type="entry name" value="Rieske [2Fe-2S] iron-sulphur domain"/>
    <property type="match status" value="1"/>
</dbReference>